<proteinExistence type="predicted"/>
<dbReference type="InterPro" id="IPR051540">
    <property type="entry name" value="S-2-haloacid_dehalogenase"/>
</dbReference>
<dbReference type="AlphaFoldDB" id="A0A2T3ACA1"/>
<keyword evidence="3" id="KW-1185">Reference proteome</keyword>
<dbReference type="InterPro" id="IPR036412">
    <property type="entry name" value="HAD-like_sf"/>
</dbReference>
<dbReference type="GO" id="GO:0016787">
    <property type="term" value="F:hydrolase activity"/>
    <property type="evidence" value="ECO:0007669"/>
    <property type="project" value="UniProtKB-KW"/>
</dbReference>
<evidence type="ECO:0000313" key="3">
    <source>
        <dbReference type="Proteomes" id="UP000241462"/>
    </source>
</evidence>
<dbReference type="Pfam" id="PF00702">
    <property type="entry name" value="Hydrolase"/>
    <property type="match status" value="1"/>
</dbReference>
<protein>
    <submittedName>
        <fullName evidence="2">HAD-like domain-containing protein</fullName>
    </submittedName>
</protein>
<dbReference type="Proteomes" id="UP000241462">
    <property type="component" value="Unassembled WGS sequence"/>
</dbReference>
<evidence type="ECO:0000313" key="2">
    <source>
        <dbReference type="EMBL" id="PSR90874.1"/>
    </source>
</evidence>
<dbReference type="Gene3D" id="1.10.150.240">
    <property type="entry name" value="Putative phosphatase, domain 2"/>
    <property type="match status" value="1"/>
</dbReference>
<name>A0A2T3ACA1_9PEZI</name>
<evidence type="ECO:0000256" key="1">
    <source>
        <dbReference type="ARBA" id="ARBA00022801"/>
    </source>
</evidence>
<reference evidence="2 3" key="1">
    <citation type="journal article" date="2018" name="Mycol. Prog.">
        <title>Coniella lustricola, a new species from submerged detritus.</title>
        <authorList>
            <person name="Raudabaugh D.B."/>
            <person name="Iturriaga T."/>
            <person name="Carver A."/>
            <person name="Mondo S."/>
            <person name="Pangilinan J."/>
            <person name="Lipzen A."/>
            <person name="He G."/>
            <person name="Amirebrahimi M."/>
            <person name="Grigoriev I.V."/>
            <person name="Miller A.N."/>
        </authorList>
    </citation>
    <scope>NUCLEOTIDE SEQUENCE [LARGE SCALE GENOMIC DNA]</scope>
    <source>
        <strain evidence="2 3">B22-T-1</strain>
    </source>
</reference>
<dbReference type="OrthoDB" id="2363873at2759"/>
<gene>
    <name evidence="2" type="ORF">BD289DRAFT_430108</name>
</gene>
<sequence length="324" mass="36224">MPALLEHIAERHWLNSVYNLIWQLYNSTLFVSPTFFSHSYSSPLSLHLPLYFLPLLLAATVLLTSFNSQPTTHHQKPILTDNTIAMATSGKHVVFDIVGTCVGFEAFEEIIDARIGERLAPHGISAKVFAYAWMECAEREFTFLDISGRFLPYFGVFRALFHRVLGQMGVPEVRKLFSDEDGDVCANGYKALRARPGVQEAWQKLRDAGFTVWALTTGDVGRVRGYLAGAGLEVPDENFFSCDGLDVRKPVPRSYLHVLDKFRGADQTWFAAAHMWDSSAAKANGFRAAWCSVWEFEPVTEVFGEVDVMADSLVEMAEKIIAAS</sequence>
<dbReference type="SUPFAM" id="SSF56784">
    <property type="entry name" value="HAD-like"/>
    <property type="match status" value="1"/>
</dbReference>
<dbReference type="InParanoid" id="A0A2T3ACA1"/>
<dbReference type="PANTHER" id="PTHR43316:SF4">
    <property type="entry name" value="ACID DEHALOGENASE, PUTATIVE (AFU_ORTHOLOGUE AFUA_8G05870)-RELATED"/>
    <property type="match status" value="1"/>
</dbReference>
<dbReference type="EMBL" id="KZ678414">
    <property type="protein sequence ID" value="PSR90874.1"/>
    <property type="molecule type" value="Genomic_DNA"/>
</dbReference>
<organism evidence="2 3">
    <name type="scientific">Coniella lustricola</name>
    <dbReference type="NCBI Taxonomy" id="2025994"/>
    <lineage>
        <taxon>Eukaryota</taxon>
        <taxon>Fungi</taxon>
        <taxon>Dikarya</taxon>
        <taxon>Ascomycota</taxon>
        <taxon>Pezizomycotina</taxon>
        <taxon>Sordariomycetes</taxon>
        <taxon>Sordariomycetidae</taxon>
        <taxon>Diaporthales</taxon>
        <taxon>Schizoparmaceae</taxon>
        <taxon>Coniella</taxon>
    </lineage>
</organism>
<accession>A0A2T3ACA1</accession>
<dbReference type="InterPro" id="IPR023198">
    <property type="entry name" value="PGP-like_dom2"/>
</dbReference>
<dbReference type="STRING" id="2025994.A0A2T3ACA1"/>
<keyword evidence="1" id="KW-0378">Hydrolase</keyword>
<dbReference type="Gene3D" id="3.40.50.1000">
    <property type="entry name" value="HAD superfamily/HAD-like"/>
    <property type="match status" value="1"/>
</dbReference>
<dbReference type="InterPro" id="IPR023214">
    <property type="entry name" value="HAD_sf"/>
</dbReference>
<dbReference type="PANTHER" id="PTHR43316">
    <property type="entry name" value="HYDROLASE, HALOACID DELAHOGENASE-RELATED"/>
    <property type="match status" value="1"/>
</dbReference>